<dbReference type="WBParaSite" id="JU765_v2.g18257.t1">
    <property type="protein sequence ID" value="JU765_v2.g18257.t1"/>
    <property type="gene ID" value="JU765_v2.g18257"/>
</dbReference>
<sequence length="108" mass="12191">MIKLWPILIVLIVAASVINIQGLKCYDTEKGETTCAFYEICYKIPYVKFWFIPADKKGCSVPTGCDLALKQLGYENLECHYCYTNLCNSAVPKSILTAIFAFYLIGYP</sequence>
<accession>A0AC34QPH2</accession>
<dbReference type="Proteomes" id="UP000887576">
    <property type="component" value="Unplaced"/>
</dbReference>
<organism evidence="1 2">
    <name type="scientific">Panagrolaimus sp. JU765</name>
    <dbReference type="NCBI Taxonomy" id="591449"/>
    <lineage>
        <taxon>Eukaryota</taxon>
        <taxon>Metazoa</taxon>
        <taxon>Ecdysozoa</taxon>
        <taxon>Nematoda</taxon>
        <taxon>Chromadorea</taxon>
        <taxon>Rhabditida</taxon>
        <taxon>Tylenchina</taxon>
        <taxon>Panagrolaimomorpha</taxon>
        <taxon>Panagrolaimoidea</taxon>
        <taxon>Panagrolaimidae</taxon>
        <taxon>Panagrolaimus</taxon>
    </lineage>
</organism>
<evidence type="ECO:0000313" key="2">
    <source>
        <dbReference type="WBParaSite" id="JU765_v2.g18257.t1"/>
    </source>
</evidence>
<reference evidence="2" key="1">
    <citation type="submission" date="2022-11" db="UniProtKB">
        <authorList>
            <consortium name="WormBaseParasite"/>
        </authorList>
    </citation>
    <scope>IDENTIFICATION</scope>
</reference>
<name>A0AC34QPH2_9BILA</name>
<proteinExistence type="predicted"/>
<protein>
    <submittedName>
        <fullName evidence="2">Uncharacterized protein</fullName>
    </submittedName>
</protein>
<evidence type="ECO:0000313" key="1">
    <source>
        <dbReference type="Proteomes" id="UP000887576"/>
    </source>
</evidence>